<feature type="domain" description="Luciferase-like" evidence="7">
    <location>
        <begin position="35"/>
        <end position="388"/>
    </location>
</feature>
<feature type="binding site" evidence="6">
    <location>
        <position position="54"/>
    </location>
    <ligand>
        <name>FMN</name>
        <dbReference type="ChEBI" id="CHEBI:58210"/>
    </ligand>
</feature>
<evidence type="ECO:0000256" key="2">
    <source>
        <dbReference type="ARBA" id="ARBA00022643"/>
    </source>
</evidence>
<sequence length="437" mass="48496">MADKRFHLAWFMNFTPDEWREPFGQGGNPWDGQFYIEMAQAMERACFDLIMIEDKLMVPETYGASRDLSLKHAMMVPKADPAPLAVAMGMATRHLGVVATMSTMAYPPFMLARLSSTIDSLTKGRFGWNVVTSAEDLMAKNFGMDKLPPREDRYAMAEEYMEVVGKLFDSWEPDAVVLDRKNGIYADGSKVHTIDHKGPFYQVRGPLNTVPSPQRRPVYLQAGASPRGRDFAAQHADAIVSVANGVEGMKAFRADIRARAEKLGRNPDDIKVFFCICPSLGETEAEARARYENVTMSDNFVTDVLISISAITEIDFSIYDLDKPLPEKLVTNGESGTLDKFQQWGSGKTLRQLAAAGGGGLVSSMELIGTPAQVAEKMGEAMAEIGGDGFLITTPVLRVSRRYIAEICDGLVPELQQRGLVRTEYKHQLLRDNLREF</sequence>
<evidence type="ECO:0000313" key="8">
    <source>
        <dbReference type="EMBL" id="PZQ85234.1"/>
    </source>
</evidence>
<feature type="binding site" evidence="6">
    <location>
        <position position="225"/>
    </location>
    <ligand>
        <name>FMN</name>
        <dbReference type="ChEBI" id="CHEBI:58210"/>
    </ligand>
</feature>
<feature type="binding site" evidence="6">
    <location>
        <position position="100"/>
    </location>
    <ligand>
        <name>FMN</name>
        <dbReference type="ChEBI" id="CHEBI:58210"/>
    </ligand>
</feature>
<dbReference type="InterPro" id="IPR036661">
    <property type="entry name" value="Luciferase-like_sf"/>
</dbReference>
<dbReference type="Gene3D" id="3.20.20.30">
    <property type="entry name" value="Luciferase-like domain"/>
    <property type="match status" value="1"/>
</dbReference>
<dbReference type="PIRSF" id="PIRSF000337">
    <property type="entry name" value="NTA_MOA"/>
    <property type="match status" value="1"/>
</dbReference>
<dbReference type="Pfam" id="PF00296">
    <property type="entry name" value="Bac_luciferase"/>
    <property type="match status" value="1"/>
</dbReference>
<keyword evidence="4 8" id="KW-0503">Monooxygenase</keyword>
<dbReference type="PANTHER" id="PTHR30011:SF16">
    <property type="entry name" value="C2H2 FINGER DOMAIN TRANSCRIPTION FACTOR (EUROFUNG)-RELATED"/>
    <property type="match status" value="1"/>
</dbReference>
<keyword evidence="1 6" id="KW-0285">Flavoprotein</keyword>
<dbReference type="Proteomes" id="UP000248887">
    <property type="component" value="Unassembled WGS sequence"/>
</dbReference>
<gene>
    <name evidence="8" type="ORF">DI549_02240</name>
</gene>
<dbReference type="InterPro" id="IPR011251">
    <property type="entry name" value="Luciferase-like_dom"/>
</dbReference>
<evidence type="ECO:0000256" key="1">
    <source>
        <dbReference type="ARBA" id="ARBA00022630"/>
    </source>
</evidence>
<evidence type="ECO:0000256" key="3">
    <source>
        <dbReference type="ARBA" id="ARBA00023002"/>
    </source>
</evidence>
<name>A0A2W5R8U6_ANCNO</name>
<comment type="similarity">
    <text evidence="5">Belongs to the NtaA/SnaA/DszA monooxygenase family.</text>
</comment>
<dbReference type="EMBL" id="QFQD01000004">
    <property type="protein sequence ID" value="PZQ85234.1"/>
    <property type="molecule type" value="Genomic_DNA"/>
</dbReference>
<dbReference type="NCBIfam" id="TIGR03860">
    <property type="entry name" value="FMN_nitrolo"/>
    <property type="match status" value="1"/>
</dbReference>
<protein>
    <submittedName>
        <fullName evidence="8">FMNH2-dependent monooxygenase</fullName>
    </submittedName>
</protein>
<keyword evidence="3" id="KW-0560">Oxidoreductase</keyword>
<comment type="caution">
    <text evidence="8">The sequence shown here is derived from an EMBL/GenBank/DDBJ whole genome shotgun (WGS) entry which is preliminary data.</text>
</comment>
<feature type="binding site" evidence="6">
    <location>
        <position position="154"/>
    </location>
    <ligand>
        <name>FMN</name>
        <dbReference type="ChEBI" id="CHEBI:58210"/>
    </ligand>
</feature>
<dbReference type="AlphaFoldDB" id="A0A2W5R8U6"/>
<dbReference type="GO" id="GO:0016705">
    <property type="term" value="F:oxidoreductase activity, acting on paired donors, with incorporation or reduction of molecular oxygen"/>
    <property type="evidence" value="ECO:0007669"/>
    <property type="project" value="InterPro"/>
</dbReference>
<reference evidence="8 9" key="1">
    <citation type="submission" date="2017-08" db="EMBL/GenBank/DDBJ databases">
        <title>Infants hospitalized years apart are colonized by the same room-sourced microbial strains.</title>
        <authorList>
            <person name="Brooks B."/>
            <person name="Olm M.R."/>
            <person name="Firek B.A."/>
            <person name="Baker R."/>
            <person name="Thomas B.C."/>
            <person name="Morowitz M.J."/>
            <person name="Banfield J.F."/>
        </authorList>
    </citation>
    <scope>NUCLEOTIDE SEQUENCE [LARGE SCALE GENOMIC DNA]</scope>
    <source>
        <strain evidence="8">S2_005_001_R2_27</strain>
    </source>
</reference>
<dbReference type="SUPFAM" id="SSF51679">
    <property type="entry name" value="Bacterial luciferase-like"/>
    <property type="match status" value="1"/>
</dbReference>
<dbReference type="InterPro" id="IPR051260">
    <property type="entry name" value="Diverse_substr_monoxygenases"/>
</dbReference>
<evidence type="ECO:0000259" key="7">
    <source>
        <dbReference type="Pfam" id="PF00296"/>
    </source>
</evidence>
<evidence type="ECO:0000256" key="4">
    <source>
        <dbReference type="ARBA" id="ARBA00023033"/>
    </source>
</evidence>
<evidence type="ECO:0000313" key="9">
    <source>
        <dbReference type="Proteomes" id="UP000248887"/>
    </source>
</evidence>
<accession>A0A2W5R8U6</accession>
<dbReference type="PANTHER" id="PTHR30011">
    <property type="entry name" value="ALKANESULFONATE MONOOXYGENASE-RELATED"/>
    <property type="match status" value="1"/>
</dbReference>
<dbReference type="GO" id="GO:0004497">
    <property type="term" value="F:monooxygenase activity"/>
    <property type="evidence" value="ECO:0007669"/>
    <property type="project" value="UniProtKB-KW"/>
</dbReference>
<organism evidence="8 9">
    <name type="scientific">Ancylobacter novellus</name>
    <name type="common">Thiobacillus novellus</name>
    <dbReference type="NCBI Taxonomy" id="921"/>
    <lineage>
        <taxon>Bacteria</taxon>
        <taxon>Pseudomonadati</taxon>
        <taxon>Pseudomonadota</taxon>
        <taxon>Alphaproteobacteria</taxon>
        <taxon>Hyphomicrobiales</taxon>
        <taxon>Xanthobacteraceae</taxon>
        <taxon>Ancylobacter</taxon>
    </lineage>
</organism>
<evidence type="ECO:0000256" key="5">
    <source>
        <dbReference type="ARBA" id="ARBA00033748"/>
    </source>
</evidence>
<keyword evidence="2 6" id="KW-0288">FMN</keyword>
<proteinExistence type="inferred from homology"/>
<dbReference type="InterPro" id="IPR016215">
    <property type="entry name" value="NTA_MOA"/>
</dbReference>
<evidence type="ECO:0000256" key="6">
    <source>
        <dbReference type="PIRSR" id="PIRSR000337-1"/>
    </source>
</evidence>